<dbReference type="OrthoDB" id="9775794at2"/>
<dbReference type="InterPro" id="IPR001753">
    <property type="entry name" value="Enoyl-CoA_hydra/iso"/>
</dbReference>
<dbReference type="SUPFAM" id="SSF52096">
    <property type="entry name" value="ClpP/crotonase"/>
    <property type="match status" value="1"/>
</dbReference>
<dbReference type="PANTHER" id="PTHR43459:SF1">
    <property type="entry name" value="EG:BACN32G11.4 PROTEIN"/>
    <property type="match status" value="1"/>
</dbReference>
<gene>
    <name evidence="3" type="ORF">SAMN05421790_10565</name>
</gene>
<proteinExistence type="inferred from homology"/>
<comment type="similarity">
    <text evidence="1 2">Belongs to the enoyl-CoA hydratase/isomerase family.</text>
</comment>
<dbReference type="InterPro" id="IPR029045">
    <property type="entry name" value="ClpP/crotonase-like_dom_sf"/>
</dbReference>
<dbReference type="CDD" id="cd06558">
    <property type="entry name" value="crotonase-like"/>
    <property type="match status" value="1"/>
</dbReference>
<name>A0A1N7LY59_9BACL</name>
<dbReference type="PANTHER" id="PTHR43459">
    <property type="entry name" value="ENOYL-COA HYDRATASE"/>
    <property type="match status" value="1"/>
</dbReference>
<dbReference type="Gene3D" id="3.90.226.10">
    <property type="entry name" value="2-enoyl-CoA Hydratase, Chain A, domain 1"/>
    <property type="match status" value="1"/>
</dbReference>
<sequence length="260" mass="28230">MFETILYETQGGVATVTFNRPKAFNAFNMKMHEEAIQAMDQAVSDREVRCIVLKGSGKGFSSGADLSVSREFGAEADYGKILQETYNPLLMRMVEADKPIVAALHGPAFGAGLSVALACDFRIASDNASLSMAFVNIGLVPDAGATFFLPRIVGYSRALELAMTGRKLDAEEAYTMGLVNRVVPAEELDAAVEEYARRLAQAPTGALAGMKRNFLKSFENDLPTLLEAEAREQTVCGRSGDHREGVAAFFEKRLPTFKGR</sequence>
<dbReference type="PROSITE" id="PS00166">
    <property type="entry name" value="ENOYL_COA_HYDRATASE"/>
    <property type="match status" value="1"/>
</dbReference>
<dbReference type="Gene3D" id="1.10.12.10">
    <property type="entry name" value="Lyase 2-enoyl-coa Hydratase, Chain A, domain 2"/>
    <property type="match status" value="1"/>
</dbReference>
<evidence type="ECO:0000313" key="3">
    <source>
        <dbReference type="EMBL" id="SIS78788.1"/>
    </source>
</evidence>
<keyword evidence="4" id="KW-1185">Reference proteome</keyword>
<dbReference type="AlphaFoldDB" id="A0A1N7LY59"/>
<evidence type="ECO:0000256" key="2">
    <source>
        <dbReference type="RuleBase" id="RU003707"/>
    </source>
</evidence>
<dbReference type="Pfam" id="PF00378">
    <property type="entry name" value="ECH_1"/>
    <property type="match status" value="1"/>
</dbReference>
<reference evidence="4" key="1">
    <citation type="submission" date="2017-01" db="EMBL/GenBank/DDBJ databases">
        <authorList>
            <person name="Varghese N."/>
            <person name="Submissions S."/>
        </authorList>
    </citation>
    <scope>NUCLEOTIDE SEQUENCE [LARGE SCALE GENOMIC DNA]</scope>
    <source>
        <strain evidence="4">DSM 45196</strain>
    </source>
</reference>
<dbReference type="InterPro" id="IPR014748">
    <property type="entry name" value="Enoyl-CoA_hydra_C"/>
</dbReference>
<dbReference type="RefSeq" id="WP_076524726.1">
    <property type="nucleotide sequence ID" value="NZ_CP048103.1"/>
</dbReference>
<keyword evidence="3" id="KW-0413">Isomerase</keyword>
<evidence type="ECO:0000256" key="1">
    <source>
        <dbReference type="ARBA" id="ARBA00005254"/>
    </source>
</evidence>
<dbReference type="GO" id="GO:0016853">
    <property type="term" value="F:isomerase activity"/>
    <property type="evidence" value="ECO:0007669"/>
    <property type="project" value="UniProtKB-KW"/>
</dbReference>
<organism evidence="3 4">
    <name type="scientific">Kroppenstedtia eburnea</name>
    <dbReference type="NCBI Taxonomy" id="714067"/>
    <lineage>
        <taxon>Bacteria</taxon>
        <taxon>Bacillati</taxon>
        <taxon>Bacillota</taxon>
        <taxon>Bacilli</taxon>
        <taxon>Bacillales</taxon>
        <taxon>Thermoactinomycetaceae</taxon>
        <taxon>Kroppenstedtia</taxon>
    </lineage>
</organism>
<protein>
    <submittedName>
        <fullName evidence="3">2-(1,2-epoxy-1,2-dihydrophenyl)acetyl-CoA isomerase</fullName>
    </submittedName>
</protein>
<dbReference type="Proteomes" id="UP000186795">
    <property type="component" value="Unassembled WGS sequence"/>
</dbReference>
<evidence type="ECO:0000313" key="4">
    <source>
        <dbReference type="Proteomes" id="UP000186795"/>
    </source>
</evidence>
<dbReference type="InterPro" id="IPR018376">
    <property type="entry name" value="Enoyl-CoA_hyd/isom_CS"/>
</dbReference>
<dbReference type="EMBL" id="FTOD01000005">
    <property type="protein sequence ID" value="SIS78788.1"/>
    <property type="molecule type" value="Genomic_DNA"/>
</dbReference>
<accession>A0A1N7LY59</accession>